<comment type="subunit">
    <text evidence="11">Heterotrimer of RecB, RecC and RecD. All subunits contribute to DNA-binding.</text>
</comment>
<reference evidence="14 15" key="1">
    <citation type="journal article" date="2014" name="Int. J. Syst. Evol. Microbiol.">
        <title>Complete genome sequence of Corynebacterium casei LMG S-19264T (=DSM 44701T), isolated from a smear-ripened cheese.</title>
        <authorList>
            <consortium name="US DOE Joint Genome Institute (JGI-PGF)"/>
            <person name="Walter F."/>
            <person name="Albersmeier A."/>
            <person name="Kalinowski J."/>
            <person name="Ruckert C."/>
        </authorList>
    </citation>
    <scope>NUCLEOTIDE SEQUENCE [LARGE SCALE GENOMIC DNA]</scope>
    <source>
        <strain evidence="14 15">NBRC 112785</strain>
    </source>
</reference>
<comment type="miscellaneous">
    <text evidence="11">In the RecBCD complex, RecB has a slow 3'-5' helicase, an exonuclease activity and loads RecA onto ssDNA, RecD has a fast 5'-3' helicase activity, while RecC stimulates the ATPase and processivity of the RecB helicase and contributes to recognition of the Chi site.</text>
</comment>
<dbReference type="PANTHER" id="PTHR43788:SF6">
    <property type="entry name" value="DNA HELICASE B"/>
    <property type="match status" value="1"/>
</dbReference>
<keyword evidence="6 11" id="KW-0269">Exonuclease</keyword>
<dbReference type="GO" id="GO:0017116">
    <property type="term" value="F:single-stranded DNA helicase activity"/>
    <property type="evidence" value="ECO:0007669"/>
    <property type="project" value="TreeGrafter"/>
</dbReference>
<proteinExistence type="inferred from homology"/>
<dbReference type="GO" id="GO:0008854">
    <property type="term" value="F:exodeoxyribonuclease V activity"/>
    <property type="evidence" value="ECO:0007669"/>
    <property type="project" value="InterPro"/>
</dbReference>
<keyword evidence="1 11" id="KW-0540">Nuclease</keyword>
<dbReference type="GO" id="GO:0003677">
    <property type="term" value="F:DNA binding"/>
    <property type="evidence" value="ECO:0007669"/>
    <property type="project" value="UniProtKB-UniRule"/>
</dbReference>
<gene>
    <name evidence="11 14" type="primary">recD</name>
    <name evidence="14" type="ORF">GCM10007894_25910</name>
</gene>
<comment type="similarity">
    <text evidence="11">Belongs to the RecD family.</text>
</comment>
<feature type="binding site" evidence="11">
    <location>
        <begin position="183"/>
        <end position="190"/>
    </location>
    <ligand>
        <name>ATP</name>
        <dbReference type="ChEBI" id="CHEBI:30616"/>
    </ligand>
</feature>
<keyword evidence="7 11" id="KW-0067">ATP-binding</keyword>
<accession>A0AA37TMU9</accession>
<dbReference type="FunFam" id="3.40.50.300:FF:000912">
    <property type="entry name" value="RecBCD enzyme subunit RecD"/>
    <property type="match status" value="1"/>
</dbReference>
<evidence type="ECO:0000256" key="11">
    <source>
        <dbReference type="HAMAP-Rule" id="MF_01487"/>
    </source>
</evidence>
<evidence type="ECO:0000256" key="1">
    <source>
        <dbReference type="ARBA" id="ARBA00022722"/>
    </source>
</evidence>
<evidence type="ECO:0000256" key="5">
    <source>
        <dbReference type="ARBA" id="ARBA00022806"/>
    </source>
</evidence>
<keyword evidence="8 11" id="KW-0238">DNA-binding</keyword>
<protein>
    <recommendedName>
        <fullName evidence="11">RecBCD enzyme subunit RecD</fullName>
        <ecNumber evidence="11">5.6.2.3</ecNumber>
    </recommendedName>
    <alternativeName>
        <fullName evidence="11">DNA 5'-3' helicase subunit RecD</fullName>
    </alternativeName>
    <alternativeName>
        <fullName evidence="11">Exonuclease V subunit RecD</fullName>
        <shortName evidence="11">ExoV subunit RecD</shortName>
    </alternativeName>
    <alternativeName>
        <fullName evidence="11">Helicase/nuclease RecBCD subunit RecD</fullName>
    </alternativeName>
</protein>
<evidence type="ECO:0000313" key="15">
    <source>
        <dbReference type="Proteomes" id="UP001157439"/>
    </source>
</evidence>
<dbReference type="InterPro" id="IPR006344">
    <property type="entry name" value="RecD"/>
</dbReference>
<dbReference type="CDD" id="cd18809">
    <property type="entry name" value="SF1_C_RecD"/>
    <property type="match status" value="1"/>
</dbReference>
<dbReference type="Gene3D" id="1.10.10.1020">
    <property type="entry name" value="RecBCD complex, subunit RecD, N-terminal domain"/>
    <property type="match status" value="1"/>
</dbReference>
<dbReference type="PANTHER" id="PTHR43788">
    <property type="entry name" value="DNA2/NAM7 HELICASE FAMILY MEMBER"/>
    <property type="match status" value="1"/>
</dbReference>
<comment type="function">
    <text evidence="11">A helicase/nuclease that prepares dsDNA breaks (DSB) for recombinational DNA repair. Binds to DSBs and unwinds DNA via a highly rapid and processive ATP-dependent bidirectional helicase activity. Unwinds dsDNA until it encounters a Chi (crossover hotspot instigator) sequence from the 3' direction. Cuts ssDNA a few nucleotides 3' to the Chi site. The properties and activities of the enzyme are changed at Chi. The Chi-altered holoenzyme produces a long 3'-ssDNA overhang and facilitates RecA-binding to the ssDNA for homologous DNA recombination and repair. Holoenzyme degrades any linearized DNA that is unable to undergo homologous recombination. In the holoenzyme this subunit has ssDNA-dependent ATPase and 5'-3' helicase activity. When added to pre-assembled RecBC greatly stimulates nuclease activity and augments holoenzyme processivity. Negatively regulates the RecA-loading ability of RecBCD.</text>
</comment>
<evidence type="ECO:0000256" key="9">
    <source>
        <dbReference type="ARBA" id="ARBA00023204"/>
    </source>
</evidence>
<dbReference type="Pfam" id="PF13538">
    <property type="entry name" value="UvrD_C_2"/>
    <property type="match status" value="1"/>
</dbReference>
<keyword evidence="5 11" id="KW-0347">Helicase</keyword>
<dbReference type="GO" id="GO:0000724">
    <property type="term" value="P:double-strand break repair via homologous recombination"/>
    <property type="evidence" value="ECO:0007669"/>
    <property type="project" value="UniProtKB-UniRule"/>
</dbReference>
<keyword evidence="2 11" id="KW-0547">Nucleotide-binding</keyword>
<comment type="catalytic activity">
    <reaction evidence="11">
        <text>ATP + H2O = ADP + phosphate + H(+)</text>
        <dbReference type="Rhea" id="RHEA:13065"/>
        <dbReference type="ChEBI" id="CHEBI:15377"/>
        <dbReference type="ChEBI" id="CHEBI:15378"/>
        <dbReference type="ChEBI" id="CHEBI:30616"/>
        <dbReference type="ChEBI" id="CHEBI:43474"/>
        <dbReference type="ChEBI" id="CHEBI:456216"/>
        <dbReference type="EC" id="5.6.2.3"/>
    </reaction>
</comment>
<name>A0AA37TMU9_9GAMM</name>
<dbReference type="Pfam" id="PF13245">
    <property type="entry name" value="AAA_19"/>
    <property type="match status" value="1"/>
</dbReference>
<dbReference type="GO" id="GO:0005524">
    <property type="term" value="F:ATP binding"/>
    <property type="evidence" value="ECO:0007669"/>
    <property type="project" value="UniProtKB-UniRule"/>
</dbReference>
<dbReference type="EC" id="5.6.2.3" evidence="11"/>
<dbReference type="Proteomes" id="UP001157439">
    <property type="component" value="Unassembled WGS sequence"/>
</dbReference>
<dbReference type="GO" id="GO:0009338">
    <property type="term" value="C:exodeoxyribonuclease V complex"/>
    <property type="evidence" value="ECO:0007669"/>
    <property type="project" value="InterPro"/>
</dbReference>
<keyword evidence="3 11" id="KW-0227">DNA damage</keyword>
<dbReference type="InterPro" id="IPR049550">
    <property type="entry name" value="RecD_N"/>
</dbReference>
<evidence type="ECO:0000313" key="14">
    <source>
        <dbReference type="EMBL" id="GLS84614.1"/>
    </source>
</evidence>
<keyword evidence="9 11" id="KW-0234">DNA repair</keyword>
<dbReference type="HAMAP" id="MF_01487">
    <property type="entry name" value="RecD"/>
    <property type="match status" value="1"/>
</dbReference>
<evidence type="ECO:0000259" key="12">
    <source>
        <dbReference type="Pfam" id="PF13538"/>
    </source>
</evidence>
<dbReference type="EMBL" id="BSPO01000003">
    <property type="protein sequence ID" value="GLS84614.1"/>
    <property type="molecule type" value="Genomic_DNA"/>
</dbReference>
<evidence type="ECO:0000256" key="8">
    <source>
        <dbReference type="ARBA" id="ARBA00023125"/>
    </source>
</evidence>
<evidence type="ECO:0000256" key="4">
    <source>
        <dbReference type="ARBA" id="ARBA00022801"/>
    </source>
</evidence>
<dbReference type="GO" id="GO:0043139">
    <property type="term" value="F:5'-3' DNA helicase activity"/>
    <property type="evidence" value="ECO:0007669"/>
    <property type="project" value="UniProtKB-UniRule"/>
</dbReference>
<evidence type="ECO:0000256" key="3">
    <source>
        <dbReference type="ARBA" id="ARBA00022763"/>
    </source>
</evidence>
<keyword evidence="15" id="KW-1185">Reference proteome</keyword>
<dbReference type="AlphaFoldDB" id="A0AA37TMU9"/>
<organism evidence="14 15">
    <name type="scientific">Paraferrimonas haliotis</name>
    <dbReference type="NCBI Taxonomy" id="2013866"/>
    <lineage>
        <taxon>Bacteria</taxon>
        <taxon>Pseudomonadati</taxon>
        <taxon>Pseudomonadota</taxon>
        <taxon>Gammaproteobacteria</taxon>
        <taxon>Alteromonadales</taxon>
        <taxon>Ferrimonadaceae</taxon>
        <taxon>Paraferrimonas</taxon>
    </lineage>
</organism>
<dbReference type="RefSeq" id="WP_095500364.1">
    <property type="nucleotide sequence ID" value="NZ_BSPO01000003.1"/>
</dbReference>
<evidence type="ECO:0000256" key="7">
    <source>
        <dbReference type="ARBA" id="ARBA00022840"/>
    </source>
</evidence>
<feature type="domain" description="UvrD-like helicase C-terminal" evidence="12">
    <location>
        <begin position="552"/>
        <end position="600"/>
    </location>
</feature>
<sequence length="630" mass="69763">MITRDWITTAIAAGRIRAIDYQFAKYICADLADPVFWLALRMSQAQAQGHVCININQLVNEPFTPLLDSNATDQSLRFADQGTVVRQLLANRFVSEASSERNTPLVLDGDDNDPRLYLSRYWYYERNVALNLLDKASRNVATDIIGANRQLTRLFGTPTSNETDWQRVACALAISRGLAIITGGPGTGKTTTVIRLLALSLMQQSHQQPVVIRLAAPTGKAAVRMTESIRNAKAGLALDDELLQQIPESATTIHRLLGAIPNSVEFRHNRDNPLQLDFLVVDEASMIDLALMAKLLAALPAHCKLVLLGDKDQLSSVEAGAVMGDLCRFIRVSYDSTLMTYSPQHAQTLADISQQSLHKHQSSQANAISDCLCMLQKSWRFGGHIGDLAKAVNQQNVTEALQLIHKQHGQGQLNGYLSEPDSQRLIDNSLSFYEPLVLASHQASVKDANTLLTKFDGYRVLCATRGGELGTEALNERIEARLLNLPQTRLQQGFYPGRLIMITANDYSLGLYNGDIGITLEDEEGQLRVCFLQMDGSVRSFLPSRLSHYDVAFAMTIHKSQGSEFNHVAIALPPELKQQQVLSKELLYTGITRAKSQVSIYAQVPSLRLCIERATVRQSGLWQQLQALQQ</sequence>
<dbReference type="SUPFAM" id="SSF52540">
    <property type="entry name" value="P-loop containing nucleoside triphosphate hydrolases"/>
    <property type="match status" value="2"/>
</dbReference>
<dbReference type="InterPro" id="IPR027417">
    <property type="entry name" value="P-loop_NTPase"/>
</dbReference>
<feature type="domain" description="RecBCD enzyme subunit RecD N-terminal" evidence="13">
    <location>
        <begin position="13"/>
        <end position="110"/>
    </location>
</feature>
<dbReference type="InterPro" id="IPR027785">
    <property type="entry name" value="UvrD-like_helicase_C"/>
</dbReference>
<comment type="caution">
    <text evidence="14">The sequence shown here is derived from an EMBL/GenBank/DDBJ whole genome shotgun (WGS) entry which is preliminary data.</text>
</comment>
<evidence type="ECO:0000256" key="6">
    <source>
        <dbReference type="ARBA" id="ARBA00022839"/>
    </source>
</evidence>
<evidence type="ECO:0000256" key="2">
    <source>
        <dbReference type="ARBA" id="ARBA00022741"/>
    </source>
</evidence>
<evidence type="ECO:0000256" key="10">
    <source>
        <dbReference type="ARBA" id="ARBA00023235"/>
    </source>
</evidence>
<dbReference type="Pfam" id="PF21185">
    <property type="entry name" value="RecD_N"/>
    <property type="match status" value="1"/>
</dbReference>
<dbReference type="InterPro" id="IPR041851">
    <property type="entry name" value="RecD_N_sf"/>
</dbReference>
<dbReference type="CDD" id="cd17933">
    <property type="entry name" value="DEXSc_RecD-like"/>
    <property type="match status" value="1"/>
</dbReference>
<dbReference type="NCBIfam" id="TIGR01447">
    <property type="entry name" value="recD"/>
    <property type="match status" value="1"/>
</dbReference>
<dbReference type="InterPro" id="IPR050534">
    <property type="entry name" value="Coronavir_polyprotein_1ab"/>
</dbReference>
<keyword evidence="10 11" id="KW-0413">Isomerase</keyword>
<dbReference type="Gene3D" id="3.40.50.300">
    <property type="entry name" value="P-loop containing nucleotide triphosphate hydrolases"/>
    <property type="match status" value="3"/>
</dbReference>
<keyword evidence="4 11" id="KW-0378">Hydrolase</keyword>
<evidence type="ECO:0000259" key="13">
    <source>
        <dbReference type="Pfam" id="PF21185"/>
    </source>
</evidence>